<evidence type="ECO:0000313" key="5">
    <source>
        <dbReference type="EMBL" id="QIH23291.1"/>
    </source>
</evidence>
<dbReference type="Pfam" id="PF13416">
    <property type="entry name" value="SBP_bac_8"/>
    <property type="match status" value="1"/>
</dbReference>
<protein>
    <submittedName>
        <fullName evidence="5">Extracellular solute-binding protein</fullName>
    </submittedName>
</protein>
<feature type="chain" id="PRO_5039247569" evidence="4">
    <location>
        <begin position="22"/>
        <end position="404"/>
    </location>
</feature>
<gene>
    <name evidence="5" type="ORF">G6Z83_00460</name>
</gene>
<reference evidence="5 6" key="1">
    <citation type="submission" date="2020-02" db="EMBL/GenBank/DDBJ databases">
        <title>Complete genome sequences of six Lactobacillus iners strains isolated from the human vagina.</title>
        <authorList>
            <person name="France M.T."/>
            <person name="Rutt L."/>
            <person name="Narina S."/>
            <person name="Arbaugh S."/>
            <person name="Humphrys M.S."/>
            <person name="Ma B."/>
            <person name="Hayward M.R."/>
            <person name="Relman D."/>
            <person name="Kwon D.S."/>
            <person name="Ravel J."/>
        </authorList>
    </citation>
    <scope>NUCLEOTIDE SEQUENCE [LARGE SCALE GENOMIC DNA]</scope>
    <source>
        <strain evidence="5 6">C0210C1</strain>
    </source>
</reference>
<dbReference type="EMBL" id="CP049228">
    <property type="protein sequence ID" value="QIH23291.1"/>
    <property type="molecule type" value="Genomic_DNA"/>
</dbReference>
<evidence type="ECO:0000256" key="3">
    <source>
        <dbReference type="ARBA" id="ARBA00022729"/>
    </source>
</evidence>
<keyword evidence="2" id="KW-0813">Transport</keyword>
<dbReference type="Proteomes" id="UP000501676">
    <property type="component" value="Chromosome"/>
</dbReference>
<comment type="similarity">
    <text evidence="1">Belongs to the bacterial solute-binding protein 1 family.</text>
</comment>
<proteinExistence type="inferred from homology"/>
<accession>A0A6G7BB12</accession>
<dbReference type="GO" id="GO:0055052">
    <property type="term" value="C:ATP-binding cassette (ABC) transporter complex, substrate-binding subunit-containing"/>
    <property type="evidence" value="ECO:0007669"/>
    <property type="project" value="TreeGrafter"/>
</dbReference>
<dbReference type="PANTHER" id="PTHR30061:SF50">
    <property type="entry name" value="MALTOSE_MALTODEXTRIN-BINDING PERIPLASMIC PROTEIN"/>
    <property type="match status" value="1"/>
</dbReference>
<dbReference type="SUPFAM" id="SSF53850">
    <property type="entry name" value="Periplasmic binding protein-like II"/>
    <property type="match status" value="1"/>
</dbReference>
<evidence type="ECO:0000256" key="2">
    <source>
        <dbReference type="ARBA" id="ARBA00022448"/>
    </source>
</evidence>
<dbReference type="RefSeq" id="WP_006732362.1">
    <property type="nucleotide sequence ID" value="NZ_CP049226.1"/>
</dbReference>
<name>A0A6G7BB12_9LACO</name>
<dbReference type="PANTHER" id="PTHR30061">
    <property type="entry name" value="MALTOSE-BINDING PERIPLASMIC PROTEIN"/>
    <property type="match status" value="1"/>
</dbReference>
<organism evidence="5 6">
    <name type="scientific">Lactobacillus iners</name>
    <dbReference type="NCBI Taxonomy" id="147802"/>
    <lineage>
        <taxon>Bacteria</taxon>
        <taxon>Bacillati</taxon>
        <taxon>Bacillota</taxon>
        <taxon>Bacilli</taxon>
        <taxon>Lactobacillales</taxon>
        <taxon>Lactobacillaceae</taxon>
        <taxon>Lactobacillus</taxon>
    </lineage>
</organism>
<evidence type="ECO:0000256" key="4">
    <source>
        <dbReference type="SAM" id="SignalP"/>
    </source>
</evidence>
<dbReference type="AlphaFoldDB" id="A0A6G7BB12"/>
<dbReference type="GO" id="GO:1901982">
    <property type="term" value="F:maltose binding"/>
    <property type="evidence" value="ECO:0007669"/>
    <property type="project" value="TreeGrafter"/>
</dbReference>
<feature type="signal peptide" evidence="4">
    <location>
        <begin position="1"/>
        <end position="21"/>
    </location>
</feature>
<evidence type="ECO:0000313" key="6">
    <source>
        <dbReference type="Proteomes" id="UP000501676"/>
    </source>
</evidence>
<dbReference type="Gene3D" id="3.40.190.10">
    <property type="entry name" value="Periplasmic binding protein-like II"/>
    <property type="match status" value="2"/>
</dbReference>
<dbReference type="GO" id="GO:0015768">
    <property type="term" value="P:maltose transport"/>
    <property type="evidence" value="ECO:0007669"/>
    <property type="project" value="TreeGrafter"/>
</dbReference>
<dbReference type="GO" id="GO:0042956">
    <property type="term" value="P:maltodextrin transmembrane transport"/>
    <property type="evidence" value="ECO:0007669"/>
    <property type="project" value="TreeGrafter"/>
</dbReference>
<keyword evidence="3 4" id="KW-0732">Signal</keyword>
<dbReference type="InterPro" id="IPR006059">
    <property type="entry name" value="SBP"/>
</dbReference>
<evidence type="ECO:0000256" key="1">
    <source>
        <dbReference type="ARBA" id="ARBA00008520"/>
    </source>
</evidence>
<dbReference type="PROSITE" id="PS51257">
    <property type="entry name" value="PROKAR_LIPOPROTEIN"/>
    <property type="match status" value="1"/>
</dbReference>
<sequence>MSLLKKLGVSSVVALAAVSLAACGSKKGADKSAESSKPLTLWVDTQQVGYYKKIVKEFNKKYPKIKVRVTQSPNGSAQAKTDVGKDPAKAADVFEVPNDQLGQMAESGYINPLSPDAVKQIKADNVPEAYKGVEWKGKVYAYPFAEQAQTLYYNKSKLSASDVKDWKTLTSKGVVATDFTNAYTMFPVFFTAGNKLFGANGEDPKGSTVASENGVAALKWFAEQKGNKGVMQTSNGLNQLKKDKAQAILDGPWNAANIKKILGKNFAVTVYPKINVAGKDAPMQAFLGIEGFAVNSHTSNAKNATLLAAFITNKAAQLVAHKEAGQIPVNKAAQASDEIKNDDVAKAVIAMAKKQSVLMPKLSQMAIFWDGASPLISGAYDGKIKADQFKAQLDKFAAKISKKN</sequence>